<evidence type="ECO:0000313" key="1">
    <source>
        <dbReference type="EMBL" id="MBC6465135.1"/>
    </source>
</evidence>
<protein>
    <recommendedName>
        <fullName evidence="3">Carboxypeptidase regulatory-like domain-containing protein</fullName>
    </recommendedName>
</protein>
<keyword evidence="2" id="KW-1185">Reference proteome</keyword>
<dbReference type="EMBL" id="JABVEC010000003">
    <property type="protein sequence ID" value="MBC6465135.1"/>
    <property type="molecule type" value="Genomic_DNA"/>
</dbReference>
<sequence>MSRVPDEELMAYVRAAFAAFEPVPERVLAAGRATLAWREPDAALADLVADSRSGAVGVRGTSRLLTFDGTDHAVEVEVSGAGRDVELVGRLSPPAPAHVRVRHLDGELTARADPAGHFIVPGVPSGLVSLVFRLPDATRIVTSWVRV</sequence>
<evidence type="ECO:0000313" key="2">
    <source>
        <dbReference type="Proteomes" id="UP000805614"/>
    </source>
</evidence>
<dbReference type="Proteomes" id="UP000805614">
    <property type="component" value="Unassembled WGS sequence"/>
</dbReference>
<accession>A0ABR7LK64</accession>
<dbReference type="RefSeq" id="WP_187242145.1">
    <property type="nucleotide sequence ID" value="NZ_BAAAOK010000017.1"/>
</dbReference>
<reference evidence="1 2" key="1">
    <citation type="submission" date="2020-06" db="EMBL/GenBank/DDBJ databases">
        <title>Actinomadura xiongansis sp. nov., isolated from soil of Baiyangdian.</title>
        <authorList>
            <person name="Zhang X."/>
        </authorList>
    </citation>
    <scope>NUCLEOTIDE SEQUENCE [LARGE SCALE GENOMIC DNA]</scope>
    <source>
        <strain evidence="1 2">HBUM206468</strain>
    </source>
</reference>
<organism evidence="1 2">
    <name type="scientific">Actinomadura alba</name>
    <dbReference type="NCBI Taxonomy" id="406431"/>
    <lineage>
        <taxon>Bacteria</taxon>
        <taxon>Bacillati</taxon>
        <taxon>Actinomycetota</taxon>
        <taxon>Actinomycetes</taxon>
        <taxon>Streptosporangiales</taxon>
        <taxon>Thermomonosporaceae</taxon>
        <taxon>Actinomadura</taxon>
    </lineage>
</organism>
<gene>
    <name evidence="1" type="ORF">HKK74_06470</name>
</gene>
<proteinExistence type="predicted"/>
<comment type="caution">
    <text evidence="1">The sequence shown here is derived from an EMBL/GenBank/DDBJ whole genome shotgun (WGS) entry which is preliminary data.</text>
</comment>
<name>A0ABR7LK64_9ACTN</name>
<evidence type="ECO:0008006" key="3">
    <source>
        <dbReference type="Google" id="ProtNLM"/>
    </source>
</evidence>